<sequence>MLIPLWCHVTQPPDGTYFTFIEVAIRLTGTLTHGTSQTLLVPMRIWEHTGMGKVFVAGSIENKIDVDFFCVRYSDILGGFCVEISNPSEEPLTLDHEVQRFFLFSPQIFPVSYQLSVLKPPPVSFPRCKTNISSNIKVYDIHENFTVIKIRFCGITWEKSTKYETPTGPFLGPFCMSYPVAVLGLPRGLHAIHHYTLTTDPDACDAEDCYHTRYIISKSCFQKTTLYLILTGAGTSHRACYAKDLSFCGIFSKSHIPEGDEIPQIDPAYNVCEESLSRDTLPISNPSAHRNTFQTFTPYTTALFTPDEWHSPLLTVDVWKAGEILSLPHTFVQSLPPDHKPIIPVGDVVFLATEQPEAGCPNHVPSRKIRCIVSKTHILIFPLNLIFRLDQLNPICLSEKPQCKMTLPGAYQHPSISKELLQNFSIDELQLIGEFFNSLYKMYVSKHVRTVTKNFHGSWNRWPSCQNHQFNQLMFAFYSF</sequence>
<dbReference type="OrthoDB" id="11187at10239"/>
<dbReference type="GeneID" id="20098532"/>
<organism evidence="1 2">
    <name type="scientific">Elephant endotheliotropic herpesvirus 5</name>
    <dbReference type="NCBI Taxonomy" id="768738"/>
    <lineage>
        <taxon>Viruses</taxon>
        <taxon>Duplodnaviria</taxon>
        <taxon>Heunggongvirae</taxon>
        <taxon>Peploviricota</taxon>
        <taxon>Herviviricetes</taxon>
        <taxon>Herpesvirales</taxon>
        <taxon>Orthoherpesviridae</taxon>
        <taxon>Betaherpesvirinae</taxon>
        <taxon>Proboscivirus</taxon>
    </lineage>
</organism>
<name>A0A075CZQ7_9BETA</name>
<dbReference type="RefSeq" id="YP_009051994.1">
    <property type="nucleotide sequence ID" value="NC_024696.1"/>
</dbReference>
<dbReference type="EMBL" id="KF921519">
    <property type="protein sequence ID" value="AHC02774.1"/>
    <property type="molecule type" value="Genomic_DNA"/>
</dbReference>
<proteinExistence type="predicted"/>
<protein>
    <submittedName>
        <fullName evidence="1">Protein UL84</fullName>
    </submittedName>
</protein>
<dbReference type="Proteomes" id="UP000152474">
    <property type="component" value="Segment"/>
</dbReference>
<evidence type="ECO:0000313" key="1">
    <source>
        <dbReference type="EMBL" id="AHC02774.1"/>
    </source>
</evidence>
<evidence type="ECO:0000313" key="2">
    <source>
        <dbReference type="Proteomes" id="UP000152474"/>
    </source>
</evidence>
<dbReference type="KEGG" id="vg:20098532"/>
<accession>A0A075CZQ7</accession>
<gene>
    <name evidence="1" type="primary">U54</name>
</gene>
<keyword evidence="2" id="KW-1185">Reference proteome</keyword>
<reference evidence="1 2" key="1">
    <citation type="submission" date="2013-11" db="EMBL/GenBank/DDBJ databases">
        <title>Genome sequence of elephant endotheliotropic herpesvirus 5.</title>
        <authorList>
            <person name="Wilkie G.S."/>
            <person name="Davison A.J."/>
            <person name="Denk D."/>
            <person name="Kerr K."/>
            <person name="Redrobe S."/>
            <person name="Steinbach F."/>
            <person name="Dastjerdi A."/>
        </authorList>
    </citation>
    <scope>NUCLEOTIDE SEQUENCE [LARGE SCALE GENOMIC DNA]</scope>
    <source>
        <strain evidence="1 2">Vijay</strain>
    </source>
</reference>